<evidence type="ECO:0000256" key="3">
    <source>
        <dbReference type="ARBA" id="ARBA00022989"/>
    </source>
</evidence>
<reference evidence="6 7" key="1">
    <citation type="submission" date="2023-04" db="EMBL/GenBank/DDBJ databases">
        <title>Marinoamorphus aggregata gen. nov., sp. Nov., isolate from tissue of brittle star Ophioplocus japonicus.</title>
        <authorList>
            <person name="Kawano K."/>
            <person name="Sawayama S."/>
            <person name="Nakagawa S."/>
        </authorList>
    </citation>
    <scope>NUCLEOTIDE SEQUENCE [LARGE SCALE GENOMIC DNA]</scope>
    <source>
        <strain evidence="6 7">NKW23</strain>
    </source>
</reference>
<comment type="caution">
    <text evidence="6">The sequence shown here is derived from an EMBL/GenBank/DDBJ whole genome shotgun (WGS) entry which is preliminary data.</text>
</comment>
<sequence length="173" mass="18260">MAGPAPRFAQALLAVLALPVNVAITVPVLILLAARPAGAAFALAGAPWLLAAGALLAALGLGLFLWTVTAFWRIGRGTLAPWAPPRHLVLAGPYRHSRHPMITGVICVLAGEACLFGAWPLAAWAGAFLAANAVYLPLKEEPDLVARFGGAYARYMANVPRWLPRRSPWEGTP</sequence>
<evidence type="ECO:0000256" key="4">
    <source>
        <dbReference type="ARBA" id="ARBA00023136"/>
    </source>
</evidence>
<accession>A0ABQ6LMR2</accession>
<evidence type="ECO:0000256" key="5">
    <source>
        <dbReference type="SAM" id="Phobius"/>
    </source>
</evidence>
<feature type="transmembrane region" description="Helical" evidence="5">
    <location>
        <begin position="40"/>
        <end position="66"/>
    </location>
</feature>
<keyword evidence="4 5" id="KW-0472">Membrane</keyword>
<keyword evidence="2 5" id="KW-0812">Transmembrane</keyword>
<evidence type="ECO:0000256" key="1">
    <source>
        <dbReference type="ARBA" id="ARBA00004127"/>
    </source>
</evidence>
<feature type="transmembrane region" description="Helical" evidence="5">
    <location>
        <begin position="12"/>
        <end position="34"/>
    </location>
</feature>
<gene>
    <name evidence="6" type="ORF">LNKW23_29700</name>
</gene>
<evidence type="ECO:0000313" key="7">
    <source>
        <dbReference type="Proteomes" id="UP001239909"/>
    </source>
</evidence>
<dbReference type="EMBL" id="BSYI01000024">
    <property type="protein sequence ID" value="GMG83756.1"/>
    <property type="molecule type" value="Genomic_DNA"/>
</dbReference>
<proteinExistence type="predicted"/>
<dbReference type="InterPro" id="IPR007318">
    <property type="entry name" value="Phopholipid_MeTrfase"/>
</dbReference>
<keyword evidence="3 5" id="KW-1133">Transmembrane helix</keyword>
<organism evidence="6 7">
    <name type="scientific">Paralimibaculum aggregatum</name>
    <dbReference type="NCBI Taxonomy" id="3036245"/>
    <lineage>
        <taxon>Bacteria</taxon>
        <taxon>Pseudomonadati</taxon>
        <taxon>Pseudomonadota</taxon>
        <taxon>Alphaproteobacteria</taxon>
        <taxon>Rhodobacterales</taxon>
        <taxon>Paracoccaceae</taxon>
        <taxon>Paralimibaculum</taxon>
    </lineage>
</organism>
<protein>
    <submittedName>
        <fullName evidence="6">Isoprenylcysteine carboxylmethyltransferase family protein</fullName>
    </submittedName>
</protein>
<evidence type="ECO:0000256" key="2">
    <source>
        <dbReference type="ARBA" id="ARBA00022692"/>
    </source>
</evidence>
<dbReference type="RefSeq" id="WP_285672556.1">
    <property type="nucleotide sequence ID" value="NZ_BSYI01000024.1"/>
</dbReference>
<dbReference type="Gene3D" id="1.20.120.1630">
    <property type="match status" value="1"/>
</dbReference>
<comment type="subcellular location">
    <subcellularLocation>
        <location evidence="1">Endomembrane system</location>
        <topology evidence="1">Multi-pass membrane protein</topology>
    </subcellularLocation>
</comment>
<evidence type="ECO:0000313" key="6">
    <source>
        <dbReference type="EMBL" id="GMG83756.1"/>
    </source>
</evidence>
<dbReference type="Pfam" id="PF04191">
    <property type="entry name" value="PEMT"/>
    <property type="match status" value="1"/>
</dbReference>
<keyword evidence="7" id="KW-1185">Reference proteome</keyword>
<dbReference type="Proteomes" id="UP001239909">
    <property type="component" value="Unassembled WGS sequence"/>
</dbReference>
<name>A0ABQ6LMR2_9RHOB</name>